<feature type="binding site" evidence="9">
    <location>
        <position position="99"/>
    </location>
    <ligand>
        <name>Mg(2+)</name>
        <dbReference type="ChEBI" id="CHEBI:18420"/>
        <label>1</label>
    </ligand>
</feature>
<dbReference type="AlphaFoldDB" id="A0A7X5F3L8"/>
<feature type="short sequence motif" description="Nudix box" evidence="10">
    <location>
        <begin position="100"/>
        <end position="122"/>
    </location>
</feature>
<name>A0A7X5F3L8_9HYPH</name>
<dbReference type="SUPFAM" id="SSF55811">
    <property type="entry name" value="Nudix"/>
    <property type="match status" value="1"/>
</dbReference>
<evidence type="ECO:0000313" key="13">
    <source>
        <dbReference type="Proteomes" id="UP000586722"/>
    </source>
</evidence>
<dbReference type="Gene3D" id="3.90.79.10">
    <property type="entry name" value="Nucleoside Triphosphate Pyrophosphohydrolase"/>
    <property type="match status" value="1"/>
</dbReference>
<evidence type="ECO:0000256" key="4">
    <source>
        <dbReference type="ARBA" id="ARBA00011738"/>
    </source>
</evidence>
<comment type="catalytic activity">
    <reaction evidence="1">
        <text>GDP-alpha-D-mannose + H2O = alpha-D-mannose 1-phosphate + GMP + 2 H(+)</text>
        <dbReference type="Rhea" id="RHEA:27978"/>
        <dbReference type="ChEBI" id="CHEBI:15377"/>
        <dbReference type="ChEBI" id="CHEBI:15378"/>
        <dbReference type="ChEBI" id="CHEBI:57527"/>
        <dbReference type="ChEBI" id="CHEBI:58115"/>
        <dbReference type="ChEBI" id="CHEBI:58409"/>
    </reaction>
</comment>
<evidence type="ECO:0000256" key="10">
    <source>
        <dbReference type="PIRSR" id="PIRSR604385-3"/>
    </source>
</evidence>
<evidence type="ECO:0000259" key="11">
    <source>
        <dbReference type="PROSITE" id="PS51462"/>
    </source>
</evidence>
<evidence type="ECO:0000256" key="8">
    <source>
        <dbReference type="ARBA" id="ARBA00032272"/>
    </source>
</evidence>
<keyword evidence="9" id="KW-0460">Magnesium</keyword>
<dbReference type="GO" id="GO:0016818">
    <property type="term" value="F:hydrolase activity, acting on acid anhydrides, in phosphorus-containing anhydrides"/>
    <property type="evidence" value="ECO:0007669"/>
    <property type="project" value="InterPro"/>
</dbReference>
<dbReference type="PROSITE" id="PS51462">
    <property type="entry name" value="NUDIX"/>
    <property type="match status" value="1"/>
</dbReference>
<feature type="domain" description="Nudix hydrolase" evidence="11">
    <location>
        <begin position="57"/>
        <end position="196"/>
    </location>
</feature>
<feature type="binding site" evidence="9">
    <location>
        <position position="115"/>
    </location>
    <ligand>
        <name>Mg(2+)</name>
        <dbReference type="ChEBI" id="CHEBI:18420"/>
        <label>1</label>
    </ligand>
</feature>
<keyword evidence="9" id="KW-0479">Metal-binding</keyword>
<reference evidence="13" key="1">
    <citation type="submission" date="2020-01" db="EMBL/GenBank/DDBJ databases">
        <authorList>
            <person name="Fang Y."/>
            <person name="Sun R."/>
            <person name="Nie L."/>
            <person name="He J."/>
            <person name="Hao L."/>
            <person name="Wang L."/>
            <person name="Su S."/>
            <person name="Lv E."/>
            <person name="Zhang Z."/>
            <person name="Xie R."/>
            <person name="Liu H."/>
        </authorList>
    </citation>
    <scope>NUCLEOTIDE SEQUENCE [LARGE SCALE GENOMIC DNA]</scope>
    <source>
        <strain evidence="13">XCT-53</strain>
    </source>
</reference>
<dbReference type="InterPro" id="IPR015797">
    <property type="entry name" value="NUDIX_hydrolase-like_dom_sf"/>
</dbReference>
<comment type="subunit">
    <text evidence="4">Homodimer.</text>
</comment>
<dbReference type="GO" id="GO:0019693">
    <property type="term" value="P:ribose phosphate metabolic process"/>
    <property type="evidence" value="ECO:0007669"/>
    <property type="project" value="TreeGrafter"/>
</dbReference>
<dbReference type="Proteomes" id="UP000586722">
    <property type="component" value="Unassembled WGS sequence"/>
</dbReference>
<feature type="binding site" evidence="9">
    <location>
        <position position="167"/>
    </location>
    <ligand>
        <name>Mg(2+)</name>
        <dbReference type="ChEBI" id="CHEBI:18420"/>
        <label>1</label>
    </ligand>
</feature>
<dbReference type="GO" id="GO:0005829">
    <property type="term" value="C:cytosol"/>
    <property type="evidence" value="ECO:0007669"/>
    <property type="project" value="TreeGrafter"/>
</dbReference>
<comment type="similarity">
    <text evidence="3">Belongs to the Nudix hydrolase family. NudK subfamily.</text>
</comment>
<comment type="caution">
    <text evidence="12">The sequence shown here is derived from an EMBL/GenBank/DDBJ whole genome shotgun (WGS) entry which is preliminary data.</text>
</comment>
<evidence type="ECO:0000256" key="3">
    <source>
        <dbReference type="ARBA" id="ARBA00007275"/>
    </source>
</evidence>
<evidence type="ECO:0000256" key="9">
    <source>
        <dbReference type="PIRSR" id="PIRSR604385-2"/>
    </source>
</evidence>
<evidence type="ECO:0000256" key="2">
    <source>
        <dbReference type="ARBA" id="ARBA00001946"/>
    </source>
</evidence>
<gene>
    <name evidence="12" type="ORF">GWI72_12590</name>
</gene>
<evidence type="ECO:0000313" key="12">
    <source>
        <dbReference type="EMBL" id="NBN79108.1"/>
    </source>
</evidence>
<dbReference type="GO" id="GO:0046872">
    <property type="term" value="F:metal ion binding"/>
    <property type="evidence" value="ECO:0007669"/>
    <property type="project" value="UniProtKB-KW"/>
</dbReference>
<accession>A0A7X5F3L8</accession>
<dbReference type="InterPro" id="IPR000086">
    <property type="entry name" value="NUDIX_hydrolase_dom"/>
</dbReference>
<comment type="cofactor">
    <cofactor evidence="2 9">
        <name>Mg(2+)</name>
        <dbReference type="ChEBI" id="CHEBI:18420"/>
    </cofactor>
</comment>
<dbReference type="PANTHER" id="PTHR11839">
    <property type="entry name" value="UDP/ADP-SUGAR PYROPHOSPHATASE"/>
    <property type="match status" value="1"/>
</dbReference>
<protein>
    <recommendedName>
        <fullName evidence="5">GDP-mannose pyrophosphatase</fullName>
    </recommendedName>
    <alternativeName>
        <fullName evidence="7">GDP-mannose hydrolase</fullName>
    </alternativeName>
    <alternativeName>
        <fullName evidence="8">GDPMK</fullName>
    </alternativeName>
</protein>
<dbReference type="InterPro" id="IPR020084">
    <property type="entry name" value="NUDIX_hydrolase_CS"/>
</dbReference>
<evidence type="ECO:0000256" key="5">
    <source>
        <dbReference type="ARBA" id="ARBA00016377"/>
    </source>
</evidence>
<feature type="binding site" evidence="9">
    <location>
        <position position="119"/>
    </location>
    <ligand>
        <name>Mg(2+)</name>
        <dbReference type="ChEBI" id="CHEBI:18420"/>
        <label>1</label>
    </ligand>
</feature>
<keyword evidence="13" id="KW-1185">Reference proteome</keyword>
<dbReference type="Pfam" id="PF00293">
    <property type="entry name" value="NUDIX"/>
    <property type="match status" value="1"/>
</dbReference>
<proteinExistence type="inferred from homology"/>
<evidence type="ECO:0000256" key="6">
    <source>
        <dbReference type="ARBA" id="ARBA00022801"/>
    </source>
</evidence>
<organism evidence="12 13">
    <name type="scientific">Pannonibacter tanglangensis</name>
    <dbReference type="NCBI Taxonomy" id="2750084"/>
    <lineage>
        <taxon>Bacteria</taxon>
        <taxon>Pseudomonadati</taxon>
        <taxon>Pseudomonadota</taxon>
        <taxon>Alphaproteobacteria</taxon>
        <taxon>Hyphomicrobiales</taxon>
        <taxon>Stappiaceae</taxon>
        <taxon>Pannonibacter</taxon>
    </lineage>
</organism>
<dbReference type="InterPro" id="IPR004385">
    <property type="entry name" value="NDP_pyrophosphatase"/>
</dbReference>
<evidence type="ECO:0000256" key="1">
    <source>
        <dbReference type="ARBA" id="ARBA00000847"/>
    </source>
</evidence>
<dbReference type="RefSeq" id="WP_161708825.1">
    <property type="nucleotide sequence ID" value="NZ_JAABLQ010000001.1"/>
</dbReference>
<keyword evidence="6" id="KW-0378">Hydrolase</keyword>
<dbReference type="PANTHER" id="PTHR11839:SF18">
    <property type="entry name" value="NUDIX HYDROLASE DOMAIN-CONTAINING PROTEIN"/>
    <property type="match status" value="1"/>
</dbReference>
<dbReference type="PROSITE" id="PS00893">
    <property type="entry name" value="NUDIX_BOX"/>
    <property type="match status" value="1"/>
</dbReference>
<dbReference type="NCBIfam" id="TIGR00052">
    <property type="entry name" value="nudix-type nucleoside diphosphatase, YffH/AdpP family"/>
    <property type="match status" value="1"/>
</dbReference>
<dbReference type="EMBL" id="JAABLQ010000001">
    <property type="protein sequence ID" value="NBN79108.1"/>
    <property type="molecule type" value="Genomic_DNA"/>
</dbReference>
<evidence type="ECO:0000256" key="7">
    <source>
        <dbReference type="ARBA" id="ARBA00032162"/>
    </source>
</evidence>
<dbReference type="GO" id="GO:0006753">
    <property type="term" value="P:nucleoside phosphate metabolic process"/>
    <property type="evidence" value="ECO:0007669"/>
    <property type="project" value="TreeGrafter"/>
</dbReference>
<sequence>MSKPSVPPAASLAGDAAGIEILSRREVYRGRATVEEVTLRQRRRDGGHQEITREIVRYGRNVVAVLPLDLERGCLLLCRQLRVPMLVDQGDPRPFEVCAGRLEEGEDAADGARRELLEEFGVAALSLTPVMVCYTSPGILGARADLFLAGYDGAARAAGGGLVAEGEDIEVLEVGFAEAARLLAEGRLRDAKSVILLQHLMLRHPDRFGPLAGP</sequence>